<evidence type="ECO:0000313" key="5">
    <source>
        <dbReference type="Proteomes" id="UP000019024"/>
    </source>
</evidence>
<dbReference type="Proteomes" id="UP000019024">
    <property type="component" value="Chromosome"/>
</dbReference>
<protein>
    <recommendedName>
        <fullName evidence="6">HNH nuclease domain-containing protein</fullName>
    </recommendedName>
</protein>
<dbReference type="InterPro" id="IPR058712">
    <property type="entry name" value="SRA_ScoMcrA"/>
</dbReference>
<evidence type="ECO:0008006" key="6">
    <source>
        <dbReference type="Google" id="ProtNLM"/>
    </source>
</evidence>
<dbReference type="HOGENOM" id="CLU_833147_0_0_2"/>
<evidence type="ECO:0000313" key="4">
    <source>
        <dbReference type="EMBL" id="AHG00718.1"/>
    </source>
</evidence>
<dbReference type="InterPro" id="IPR003615">
    <property type="entry name" value="HNH_nuc"/>
</dbReference>
<accession>W0JUJ7</accession>
<reference evidence="4 5" key="1">
    <citation type="submission" date="2014-01" db="EMBL/GenBank/DDBJ databases">
        <authorList>
            <consortium name="DOE Joint Genome Institute"/>
            <person name="Anderson I."/>
            <person name="Huntemann M."/>
            <person name="Han J."/>
            <person name="Chen A."/>
            <person name="Kyrpides N."/>
            <person name="Mavromatis K."/>
            <person name="Markowitz V."/>
            <person name="Palaniappan K."/>
            <person name="Ivanova N."/>
            <person name="Schaumberg A."/>
            <person name="Pati A."/>
            <person name="Liolios K."/>
            <person name="Nordberg H.P."/>
            <person name="Cantor M.N."/>
            <person name="Hua S.X."/>
            <person name="Woyke T."/>
        </authorList>
    </citation>
    <scope>NUCLEOTIDE SEQUENCE [LARGE SCALE GENOMIC DNA]</scope>
    <source>
        <strain evidence="4 5">XH-48</strain>
    </source>
</reference>
<feature type="domain" description="HNH nuclease" evidence="1">
    <location>
        <begin position="228"/>
        <end position="281"/>
    </location>
</feature>
<dbReference type="eggNOG" id="arCOG07787">
    <property type="taxonomic scope" value="Archaea"/>
</dbReference>
<dbReference type="Gene3D" id="1.10.30.50">
    <property type="match status" value="1"/>
</dbReference>
<dbReference type="InterPro" id="IPR041368">
    <property type="entry name" value="DRP_C"/>
</dbReference>
<feature type="domain" description="Dam-replacing protein HTH" evidence="2">
    <location>
        <begin position="124"/>
        <end position="173"/>
    </location>
</feature>
<dbReference type="Pfam" id="PF17726">
    <property type="entry name" value="DpnI_C"/>
    <property type="match status" value="1"/>
</dbReference>
<organism evidence="4 5">
    <name type="scientific">Halostagnicola larsenii XH-48</name>
    <dbReference type="NCBI Taxonomy" id="797299"/>
    <lineage>
        <taxon>Archaea</taxon>
        <taxon>Methanobacteriati</taxon>
        <taxon>Methanobacteriota</taxon>
        <taxon>Stenosarchaea group</taxon>
        <taxon>Halobacteria</taxon>
        <taxon>Halobacteriales</taxon>
        <taxon>Natrialbaceae</taxon>
        <taxon>Halostagnicola</taxon>
    </lineage>
</organism>
<name>W0JUJ7_9EURY</name>
<evidence type="ECO:0000259" key="1">
    <source>
        <dbReference type="Pfam" id="PF13391"/>
    </source>
</evidence>
<dbReference type="Gene3D" id="1.10.10.10">
    <property type="entry name" value="Winged helix-like DNA-binding domain superfamily/Winged helix DNA-binding domain"/>
    <property type="match status" value="1"/>
</dbReference>
<dbReference type="REBASE" id="745434">
    <property type="entry name" value="HlaXH48ORF5705P"/>
</dbReference>
<evidence type="ECO:0000259" key="3">
    <source>
        <dbReference type="Pfam" id="PF26348"/>
    </source>
</evidence>
<dbReference type="AlphaFoldDB" id="W0JUJ7"/>
<keyword evidence="5" id="KW-1185">Reference proteome</keyword>
<dbReference type="eggNOG" id="arCOG03898">
    <property type="taxonomic scope" value="Archaea"/>
</dbReference>
<gene>
    <name evidence="4" type="ORF">HALLA_05705</name>
</gene>
<dbReference type="KEGG" id="hlr:HALLA_05705"/>
<dbReference type="PATRIC" id="fig|797299.3.peg.202"/>
<dbReference type="Pfam" id="PF26348">
    <property type="entry name" value="SRA_ScoMcrA"/>
    <property type="match status" value="1"/>
</dbReference>
<sequence>MLVFANEDGPYDDSVTQGRFEYIGEGLEGDQSESSPGNSTLIDAISSNIPVHFFYQQSGDGEWEYQGLVDILDYNFKEQGGREVIVFKMEHRDNPSEDDDLSWLDAMRLELERFQEQKGESVATLGELYDFSEHRLSIQFPDNNHVRAKIRQQLQRLRDQDEVEFLDEQGTYRINVGDEIKQEKGELEQALDSEPQLTEDSTEFTESRRRARDHAFAELVKDAYDYSCAICGSSRETPAGNPEVEAAHIYPKREGGSDDVRNGLTLCKLHHWAFDTGWLAISDEHEILVKDAPNRDGYYEFKQLESDLIRLPERDDAEPHPVFLREHRQLNEF</sequence>
<feature type="domain" description="ScoMcrA-like SRA" evidence="3">
    <location>
        <begin position="2"/>
        <end position="99"/>
    </location>
</feature>
<dbReference type="EMBL" id="CP007055">
    <property type="protein sequence ID" value="AHG00718.1"/>
    <property type="molecule type" value="Genomic_DNA"/>
</dbReference>
<dbReference type="CDD" id="cd00085">
    <property type="entry name" value="HNHc"/>
    <property type="match status" value="1"/>
</dbReference>
<dbReference type="Pfam" id="PF13391">
    <property type="entry name" value="HNH_2"/>
    <property type="match status" value="1"/>
</dbReference>
<dbReference type="InterPro" id="IPR036388">
    <property type="entry name" value="WH-like_DNA-bd_sf"/>
</dbReference>
<proteinExistence type="predicted"/>
<evidence type="ECO:0000259" key="2">
    <source>
        <dbReference type="Pfam" id="PF17726"/>
    </source>
</evidence>